<protein>
    <submittedName>
        <fullName evidence="8">Ca2+-binding protein, RTX toxin-related</fullName>
    </submittedName>
</protein>
<dbReference type="SUPFAM" id="SSF51120">
    <property type="entry name" value="beta-Roll"/>
    <property type="match status" value="8"/>
</dbReference>
<evidence type="ECO:0000256" key="4">
    <source>
        <dbReference type="ARBA" id="ARBA00022656"/>
    </source>
</evidence>
<dbReference type="PANTHER" id="PTHR38340:SF1">
    <property type="entry name" value="S-LAYER PROTEIN"/>
    <property type="match status" value="1"/>
</dbReference>
<dbReference type="GO" id="GO:0005576">
    <property type="term" value="C:extracellular region"/>
    <property type="evidence" value="ECO:0007669"/>
    <property type="project" value="UniProtKB-SubCell"/>
</dbReference>
<dbReference type="RefSeq" id="WP_161949233.1">
    <property type="nucleotide sequence ID" value="NZ_FOTO01000019.1"/>
</dbReference>
<organism evidence="8 9">
    <name type="scientific">Desulfomicrobium norvegicum (strain DSM 1741 / NCIMB 8310)</name>
    <name type="common">Desulfovibrio baculatus (strain Norway 4)</name>
    <name type="synonym">Desulfovibrio desulfuricans (strain Norway 4)</name>
    <dbReference type="NCBI Taxonomy" id="52561"/>
    <lineage>
        <taxon>Bacteria</taxon>
        <taxon>Pseudomonadati</taxon>
        <taxon>Thermodesulfobacteriota</taxon>
        <taxon>Desulfovibrionia</taxon>
        <taxon>Desulfovibrionales</taxon>
        <taxon>Desulfomicrobiaceae</taxon>
        <taxon>Desulfomicrobium</taxon>
    </lineage>
</organism>
<dbReference type="GO" id="GO:0005509">
    <property type="term" value="F:calcium ion binding"/>
    <property type="evidence" value="ECO:0007669"/>
    <property type="project" value="InterPro"/>
</dbReference>
<keyword evidence="6" id="KW-0843">Virulence</keyword>
<reference evidence="8 9" key="1">
    <citation type="submission" date="2016-10" db="EMBL/GenBank/DDBJ databases">
        <authorList>
            <person name="Varghese N."/>
            <person name="Submissions S."/>
        </authorList>
    </citation>
    <scope>NUCLEOTIDE SEQUENCE [LARGE SCALE GENOMIC DNA]</scope>
    <source>
        <strain evidence="8 9">DSM 1741</strain>
    </source>
</reference>
<evidence type="ECO:0000313" key="9">
    <source>
        <dbReference type="Proteomes" id="UP000199581"/>
    </source>
</evidence>
<dbReference type="InterPro" id="IPR018511">
    <property type="entry name" value="Hemolysin-typ_Ca-bd_CS"/>
</dbReference>
<keyword evidence="4" id="KW-0800">Toxin</keyword>
<dbReference type="InterPro" id="IPR011049">
    <property type="entry name" value="Serralysin-like_metalloprot_C"/>
</dbReference>
<dbReference type="EMBL" id="FOTO01000019">
    <property type="protein sequence ID" value="SFM18517.1"/>
    <property type="molecule type" value="Genomic_DNA"/>
</dbReference>
<dbReference type="InterPro" id="IPR003995">
    <property type="entry name" value="RTX_toxin_determinant-A"/>
</dbReference>
<gene>
    <name evidence="8" type="ORF">SAMN05421830_1192</name>
</gene>
<keyword evidence="9" id="KW-1185">Reference proteome</keyword>
<dbReference type="Pfam" id="PF00353">
    <property type="entry name" value="HemolysinCabind"/>
    <property type="match status" value="15"/>
</dbReference>
<keyword evidence="5" id="KW-0677">Repeat</keyword>
<dbReference type="PROSITE" id="PS51854">
    <property type="entry name" value="CSPG"/>
    <property type="match status" value="1"/>
</dbReference>
<evidence type="ECO:0000256" key="5">
    <source>
        <dbReference type="ARBA" id="ARBA00022737"/>
    </source>
</evidence>
<accession>A0A8G2C5Z7</accession>
<evidence type="ECO:0000256" key="1">
    <source>
        <dbReference type="ARBA" id="ARBA00004370"/>
    </source>
</evidence>
<evidence type="ECO:0000256" key="6">
    <source>
        <dbReference type="ARBA" id="ARBA00023026"/>
    </source>
</evidence>
<sequence length="1610" mass="166313">MPNTKVLVRQPDGNTREVEIVDGGKLSLQENEQLVIAASPDQAEVKSGDQGQISIRLEGLGEFTVESAAEPPEIVAMNLDEAPAFRAQPRIVFEKAGSGAENDALTHEPLGVHQASVGDTGFLDQNVGEDFGIGQALDMASFSAKAGVGLPLPLPMIAPDQELLGMTDFDSGSSSPVVLNDPPVIVLNETLLVPDGQSASLNGSLKSVDERTPATELSYFVQQAPIHGELLLDGVAITDFSKAAFTQSDIDAGRVSFRFDTSTPGTSIQVLENDHFLFKVSDGQLSAEAVFNIDGELPQILGTDGADDLTTATDFNRAGVSFHVYGLDGDDTLRGGAGADTLDGGSNTVGDAIKFHHYGDSNIFSPVIRYEATPGGDWADYGASDAAVHVDLTSSGAQSGGHAEGDVLTGIENVLGSTHGDTFIGQDYVSNVFAGLAGADSLVGGESVLNVILDPAWDFRTNYYYSDTADYSLSPSWVNVDLNTAGGQTGGGAGNHALGDTLVGIENVIGTNDAHGDGLTGDGSDNFLDGLAGSDTLMGGAGGDTLRGGSGADFLDGGTNTQWGRYTNNGDWVDYSTSTAGVSVNLYHQDGTATQSGGDAEGDTLTGFENAMGSEHDDSLVGDDGNNWLAGLDGNDTMIGDTSLVSGNYSHDSMWGGAGDDLMYGGVGSDQMWGDSGDDRVTGGLGKDSLYGGDGDDTLHGSVSLNNYNNSFNDDAIIGVDNTAPLFTAAYDDSGDFLSGGAGRDIVDGGGGLRGRETLEGGADGDMLLGFGTGGGNNLAYYENSPIRIYLDLDKQDGSGQIDPDGLVSEATGDTLLGIQHVQATRFDDTILGSWEDNEIFGGEGNDFITGSRGQDSLWGDWKGDYANWGNDTLEGGAGADYLNGSEGGMDIASYRNSAQEVRVDLDDQNYARPGTPNPRYPGVGAPGQIGASPTGEEHGDWLWNIDGVWGSEHGDTLLGRNDGWCPMPQAFIDYPELMMPGYADYDDQLWGFGGDDSLYGGDGDDSLYGGDGDDTLVGAAGADILDGGEGFDKADYSASPTWVNIDLSVTGAQAGGGADNRGLGDTLTGIEHVVGTNDTLHGDVLTGNDADNLLEGLSGHDTLDGGAGSDTLYGQEGFDVLYGGDGDDLLQGHGGNDTLHGGAGDDALVGGDGRDVLYGGEGNDSLVGGNTTDPASSIPIWDTLNGGAGADVLTGYGLGEVADYAGSLAVEIDLNNVLQVQGNGAAGNDAIGDELHDILNVSGSSFADTLIGNEHDNYFWGQQGDDLLIGGAGADSLRGDEGDDILEGGAGGDVLFGGAGHDIASYRNAAAGVLVDMNDQNKEPLLYPDGQAGAGVDGEEHGDHLFYIDGVWGSDHGDTLLGRDTNWDGQYNMSSNDELHGFGGDDSLKGLGGDDSLYGGDGHDTLFGDAGADILYGGAGNDSLDGFVGNDSLYGGDGNDTLIGWKYDSTDYNINRDSGIDLLDGGAGDDLLIGAPEDSVHGGEGFDIFALEAEDLSFSHTLDLSAMVSEGRISGIEKISLYGVNGWEENVLTLQASDVLAVSDTDTLWVFGEGPAEVAATDTGWSLVEMNVVGSDGFDYNHYTNTVGTSVVHLMVAEDIATQHVAPFA</sequence>
<dbReference type="PROSITE" id="PS00330">
    <property type="entry name" value="HEMOLYSIN_CALCIUM"/>
    <property type="match status" value="14"/>
</dbReference>
<dbReference type="InterPro" id="IPR039005">
    <property type="entry name" value="CSPG_rpt"/>
</dbReference>
<dbReference type="PRINTS" id="PR00313">
    <property type="entry name" value="CABNDNGRPT"/>
</dbReference>
<dbReference type="GO" id="GO:0090729">
    <property type="term" value="F:toxin activity"/>
    <property type="evidence" value="ECO:0007669"/>
    <property type="project" value="UniProtKB-KW"/>
</dbReference>
<keyword evidence="7" id="KW-0472">Membrane</keyword>
<keyword evidence="3" id="KW-0964">Secreted</keyword>
<evidence type="ECO:0000256" key="3">
    <source>
        <dbReference type="ARBA" id="ARBA00022525"/>
    </source>
</evidence>
<dbReference type="InterPro" id="IPR050557">
    <property type="entry name" value="RTX_toxin/Mannuronan_C5-epim"/>
</dbReference>
<dbReference type="PRINTS" id="PR01488">
    <property type="entry name" value="RTXTOXINA"/>
</dbReference>
<evidence type="ECO:0000256" key="2">
    <source>
        <dbReference type="ARBA" id="ARBA00004613"/>
    </source>
</evidence>
<dbReference type="InterPro" id="IPR001343">
    <property type="entry name" value="Hemolysn_Ca-bd"/>
</dbReference>
<dbReference type="Gene3D" id="2.150.10.10">
    <property type="entry name" value="Serralysin-like metalloprotease, C-terminal"/>
    <property type="match status" value="11"/>
</dbReference>
<name>A0A8G2C5Z7_DESNO</name>
<dbReference type="PANTHER" id="PTHR38340">
    <property type="entry name" value="S-LAYER PROTEIN"/>
    <property type="match status" value="1"/>
</dbReference>
<evidence type="ECO:0000313" key="8">
    <source>
        <dbReference type="EMBL" id="SFM18517.1"/>
    </source>
</evidence>
<dbReference type="GO" id="GO:0016020">
    <property type="term" value="C:membrane"/>
    <property type="evidence" value="ECO:0007669"/>
    <property type="project" value="UniProtKB-SubCell"/>
</dbReference>
<proteinExistence type="predicted"/>
<dbReference type="Proteomes" id="UP000199581">
    <property type="component" value="Unassembled WGS sequence"/>
</dbReference>
<evidence type="ECO:0000256" key="7">
    <source>
        <dbReference type="ARBA" id="ARBA00023136"/>
    </source>
</evidence>
<comment type="caution">
    <text evidence="8">The sequence shown here is derived from an EMBL/GenBank/DDBJ whole genome shotgun (WGS) entry which is preliminary data.</text>
</comment>
<dbReference type="Pfam" id="PF16184">
    <property type="entry name" value="Cadherin_3"/>
    <property type="match status" value="1"/>
</dbReference>
<comment type="subcellular location">
    <subcellularLocation>
        <location evidence="1">Membrane</location>
    </subcellularLocation>
    <subcellularLocation>
        <location evidence="2">Secreted</location>
    </subcellularLocation>
</comment>